<dbReference type="Proteomes" id="UP000280296">
    <property type="component" value="Unassembled WGS sequence"/>
</dbReference>
<accession>A0A432MKE2</accession>
<protein>
    <submittedName>
        <fullName evidence="1">Uncharacterized protein</fullName>
    </submittedName>
</protein>
<name>A0A432MKE2_9BACT</name>
<reference evidence="1 2" key="1">
    <citation type="submission" date="2018-12" db="EMBL/GenBank/DDBJ databases">
        <authorList>
            <person name="Toschakov S.V."/>
        </authorList>
    </citation>
    <scope>NUCLEOTIDE SEQUENCE [LARGE SCALE GENOMIC DNA]</scope>
    <source>
        <strain evidence="1 2">GM2012</strain>
    </source>
</reference>
<dbReference type="PROSITE" id="PS51257">
    <property type="entry name" value="PROKAR_LIPOPROTEIN"/>
    <property type="match status" value="1"/>
</dbReference>
<comment type="caution">
    <text evidence="1">The sequence shown here is derived from an EMBL/GenBank/DDBJ whole genome shotgun (WGS) entry which is preliminary data.</text>
</comment>
<sequence length="382" mass="40610">MTAQGPRFLLPALLLLVSGCSDDHPLVIATPWDRASCLAIEQALRSQDTPFPSRIRWLRTSPGADPSRIASAGLGVDLLLGWPPQTLDALDRLGLLAPLDAGADSDADSGPHRVLLPPRGPSNALPLVPALADDPRIDPIARCRVLAVLDRGDWDDGYAALIDLAGRPPAGPFLADPSPAPPPCPEAAALVKGSTHPLASSFLAFASRWSGDPSPMASPTPADATDLAGEILAAELIGAIAIDAGAELRDARSAADRSPDAPSSAWALALLDEPPPWPPASILELRDDPDRLPLMETLAEALVRDDDARSWLRSSWERPARPLDRASLRELAAVAGGRLLAEPLFLPWLRAEWTAWARQRARAIALGLDAQRPGPPDREEPR</sequence>
<dbReference type="EMBL" id="RYZH01000016">
    <property type="protein sequence ID" value="RUL87871.1"/>
    <property type="molecule type" value="Genomic_DNA"/>
</dbReference>
<reference evidence="1 2" key="2">
    <citation type="submission" date="2019-01" db="EMBL/GenBank/DDBJ databases">
        <title>Tautonia sociabilis, a novel thermotolerant planctomycete of Isosphaeraceae family, isolated from a 4000 m deep subterranean habitat.</title>
        <authorList>
            <person name="Kovaleva O.L."/>
            <person name="Elcheninov A.G."/>
            <person name="Van Heerden E."/>
            <person name="Toshchakov S.V."/>
            <person name="Novikov A."/>
            <person name="Bonch-Osmolovskaya E.A."/>
            <person name="Kublanov I.V."/>
        </authorList>
    </citation>
    <scope>NUCLEOTIDE SEQUENCE [LARGE SCALE GENOMIC DNA]</scope>
    <source>
        <strain evidence="1 2">GM2012</strain>
    </source>
</reference>
<evidence type="ECO:0000313" key="1">
    <source>
        <dbReference type="EMBL" id="RUL87871.1"/>
    </source>
</evidence>
<proteinExistence type="predicted"/>
<evidence type="ECO:0000313" key="2">
    <source>
        <dbReference type="Proteomes" id="UP000280296"/>
    </source>
</evidence>
<gene>
    <name evidence="1" type="ORF">TsocGM_10080</name>
</gene>
<organism evidence="1 2">
    <name type="scientific">Tautonia sociabilis</name>
    <dbReference type="NCBI Taxonomy" id="2080755"/>
    <lineage>
        <taxon>Bacteria</taxon>
        <taxon>Pseudomonadati</taxon>
        <taxon>Planctomycetota</taxon>
        <taxon>Planctomycetia</taxon>
        <taxon>Isosphaerales</taxon>
        <taxon>Isosphaeraceae</taxon>
        <taxon>Tautonia</taxon>
    </lineage>
</organism>
<keyword evidence="2" id="KW-1185">Reference proteome</keyword>
<dbReference type="OrthoDB" id="272353at2"/>
<dbReference type="AlphaFoldDB" id="A0A432MKE2"/>
<dbReference type="RefSeq" id="WP_126725187.1">
    <property type="nucleotide sequence ID" value="NZ_RYZH01000016.1"/>
</dbReference>